<dbReference type="PANTHER" id="PTHR43133">
    <property type="entry name" value="RNA POLYMERASE ECF-TYPE SIGMA FACTO"/>
    <property type="match status" value="1"/>
</dbReference>
<protein>
    <recommendedName>
        <fullName evidence="6">RNA polymerase sigma factor</fullName>
    </recommendedName>
</protein>
<comment type="caution">
    <text evidence="9">The sequence shown here is derived from an EMBL/GenBank/DDBJ whole genome shotgun (WGS) entry which is preliminary data.</text>
</comment>
<proteinExistence type="inferred from homology"/>
<gene>
    <name evidence="9" type="primary">sigE_1</name>
    <name evidence="9" type="ORF">Pla111_16480</name>
</gene>
<evidence type="ECO:0000259" key="8">
    <source>
        <dbReference type="Pfam" id="PF08281"/>
    </source>
</evidence>
<dbReference type="InterPro" id="IPR039425">
    <property type="entry name" value="RNA_pol_sigma-70-like"/>
</dbReference>
<dbReference type="SUPFAM" id="SSF88946">
    <property type="entry name" value="Sigma2 domain of RNA polymerase sigma factors"/>
    <property type="match status" value="1"/>
</dbReference>
<feature type="domain" description="RNA polymerase sigma-70 region 2" evidence="7">
    <location>
        <begin position="28"/>
        <end position="95"/>
    </location>
</feature>
<evidence type="ECO:0000259" key="7">
    <source>
        <dbReference type="Pfam" id="PF04542"/>
    </source>
</evidence>
<dbReference type="Gene3D" id="1.10.1740.10">
    <property type="match status" value="1"/>
</dbReference>
<name>A0A5C5WA94_9BACT</name>
<keyword evidence="4 6" id="KW-0238">DNA-binding</keyword>
<dbReference type="InterPro" id="IPR000838">
    <property type="entry name" value="RNA_pol_sigma70_ECF_CS"/>
</dbReference>
<evidence type="ECO:0000256" key="3">
    <source>
        <dbReference type="ARBA" id="ARBA00023082"/>
    </source>
</evidence>
<evidence type="ECO:0000313" key="9">
    <source>
        <dbReference type="EMBL" id="TWT46552.1"/>
    </source>
</evidence>
<evidence type="ECO:0000256" key="2">
    <source>
        <dbReference type="ARBA" id="ARBA00023015"/>
    </source>
</evidence>
<dbReference type="InterPro" id="IPR013249">
    <property type="entry name" value="RNA_pol_sigma70_r4_t2"/>
</dbReference>
<accession>A0A5C5WA94</accession>
<dbReference type="GO" id="GO:0016987">
    <property type="term" value="F:sigma factor activity"/>
    <property type="evidence" value="ECO:0007669"/>
    <property type="project" value="UniProtKB-KW"/>
</dbReference>
<dbReference type="NCBIfam" id="TIGR02937">
    <property type="entry name" value="sigma70-ECF"/>
    <property type="match status" value="1"/>
</dbReference>
<dbReference type="InterPro" id="IPR007627">
    <property type="entry name" value="RNA_pol_sigma70_r2"/>
</dbReference>
<keyword evidence="2 6" id="KW-0805">Transcription regulation</keyword>
<evidence type="ECO:0000256" key="1">
    <source>
        <dbReference type="ARBA" id="ARBA00010641"/>
    </source>
</evidence>
<dbReference type="GO" id="GO:0006352">
    <property type="term" value="P:DNA-templated transcription initiation"/>
    <property type="evidence" value="ECO:0007669"/>
    <property type="project" value="InterPro"/>
</dbReference>
<dbReference type="Pfam" id="PF04542">
    <property type="entry name" value="Sigma70_r2"/>
    <property type="match status" value="1"/>
</dbReference>
<dbReference type="InterPro" id="IPR013324">
    <property type="entry name" value="RNA_pol_sigma_r3/r4-like"/>
</dbReference>
<keyword evidence="3 6" id="KW-0731">Sigma factor</keyword>
<comment type="similarity">
    <text evidence="1 6">Belongs to the sigma-70 factor family. ECF subfamily.</text>
</comment>
<dbReference type="PROSITE" id="PS01063">
    <property type="entry name" value="SIGMA70_ECF"/>
    <property type="match status" value="1"/>
</dbReference>
<keyword evidence="10" id="KW-1185">Reference proteome</keyword>
<feature type="domain" description="RNA polymerase sigma factor 70 region 4 type 2" evidence="8">
    <location>
        <begin position="136"/>
        <end position="187"/>
    </location>
</feature>
<reference evidence="9 10" key="1">
    <citation type="submission" date="2019-02" db="EMBL/GenBank/DDBJ databases">
        <title>Deep-cultivation of Planctomycetes and their phenomic and genomic characterization uncovers novel biology.</title>
        <authorList>
            <person name="Wiegand S."/>
            <person name="Jogler M."/>
            <person name="Boedeker C."/>
            <person name="Pinto D."/>
            <person name="Vollmers J."/>
            <person name="Rivas-Marin E."/>
            <person name="Kohn T."/>
            <person name="Peeters S.H."/>
            <person name="Heuer A."/>
            <person name="Rast P."/>
            <person name="Oberbeckmann S."/>
            <person name="Bunk B."/>
            <person name="Jeske O."/>
            <person name="Meyerdierks A."/>
            <person name="Storesund J.E."/>
            <person name="Kallscheuer N."/>
            <person name="Luecker S."/>
            <person name="Lage O.M."/>
            <person name="Pohl T."/>
            <person name="Merkel B.J."/>
            <person name="Hornburger P."/>
            <person name="Mueller R.-W."/>
            <person name="Bruemmer F."/>
            <person name="Labrenz M."/>
            <person name="Spormann A.M."/>
            <person name="Op Den Camp H."/>
            <person name="Overmann J."/>
            <person name="Amann R."/>
            <person name="Jetten M.S.M."/>
            <person name="Mascher T."/>
            <person name="Medema M.H."/>
            <person name="Devos D.P."/>
            <person name="Kaster A.-K."/>
            <person name="Ovreas L."/>
            <person name="Rohde M."/>
            <person name="Galperin M.Y."/>
            <person name="Jogler C."/>
        </authorList>
    </citation>
    <scope>NUCLEOTIDE SEQUENCE [LARGE SCALE GENOMIC DNA]</scope>
    <source>
        <strain evidence="9 10">Pla111</strain>
    </source>
</reference>
<dbReference type="CDD" id="cd06171">
    <property type="entry name" value="Sigma70_r4"/>
    <property type="match status" value="1"/>
</dbReference>
<evidence type="ECO:0000256" key="4">
    <source>
        <dbReference type="ARBA" id="ARBA00023125"/>
    </source>
</evidence>
<dbReference type="InterPro" id="IPR036388">
    <property type="entry name" value="WH-like_DNA-bd_sf"/>
</dbReference>
<organism evidence="9 10">
    <name type="scientific">Botrimarina hoheduenensis</name>
    <dbReference type="NCBI Taxonomy" id="2528000"/>
    <lineage>
        <taxon>Bacteria</taxon>
        <taxon>Pseudomonadati</taxon>
        <taxon>Planctomycetota</taxon>
        <taxon>Planctomycetia</taxon>
        <taxon>Pirellulales</taxon>
        <taxon>Lacipirellulaceae</taxon>
        <taxon>Botrimarina</taxon>
    </lineage>
</organism>
<dbReference type="EMBL" id="SJPH01000003">
    <property type="protein sequence ID" value="TWT46552.1"/>
    <property type="molecule type" value="Genomic_DNA"/>
</dbReference>
<dbReference type="InterPro" id="IPR013325">
    <property type="entry name" value="RNA_pol_sigma_r2"/>
</dbReference>
<dbReference type="AlphaFoldDB" id="A0A5C5WA94"/>
<sequence length="227" mass="25456">MARYTASDPDVRLMLRVGEDDPAAFEELVRRHQDRLIAVLTYQVGRRELAEELAQEVFLRVYRARKRYAPGAKFSTWLYHIATNIALNARRRMARKKEVRMPIISPDETGAHALDPVAASGAMPTRVADRQELRSAVQAAIATLGERQRMAVMLAKFEHLGYAEIGEVLGMTAQGVKSLLARARENLRDALEPYLDHGIAPTDQTLSLSLAEDRSIELILPDEADHD</sequence>
<dbReference type="Pfam" id="PF08281">
    <property type="entry name" value="Sigma70_r4_2"/>
    <property type="match status" value="1"/>
</dbReference>
<evidence type="ECO:0000256" key="6">
    <source>
        <dbReference type="RuleBase" id="RU000716"/>
    </source>
</evidence>
<evidence type="ECO:0000256" key="5">
    <source>
        <dbReference type="ARBA" id="ARBA00023163"/>
    </source>
</evidence>
<dbReference type="SUPFAM" id="SSF88659">
    <property type="entry name" value="Sigma3 and sigma4 domains of RNA polymerase sigma factors"/>
    <property type="match status" value="1"/>
</dbReference>
<dbReference type="PANTHER" id="PTHR43133:SF8">
    <property type="entry name" value="RNA POLYMERASE SIGMA FACTOR HI_1459-RELATED"/>
    <property type="match status" value="1"/>
</dbReference>
<dbReference type="Proteomes" id="UP000318995">
    <property type="component" value="Unassembled WGS sequence"/>
</dbReference>
<dbReference type="InterPro" id="IPR014284">
    <property type="entry name" value="RNA_pol_sigma-70_dom"/>
</dbReference>
<evidence type="ECO:0000313" key="10">
    <source>
        <dbReference type="Proteomes" id="UP000318995"/>
    </source>
</evidence>
<dbReference type="Gene3D" id="1.10.10.10">
    <property type="entry name" value="Winged helix-like DNA-binding domain superfamily/Winged helix DNA-binding domain"/>
    <property type="match status" value="1"/>
</dbReference>
<keyword evidence="5 6" id="KW-0804">Transcription</keyword>
<dbReference type="GO" id="GO:0003677">
    <property type="term" value="F:DNA binding"/>
    <property type="evidence" value="ECO:0007669"/>
    <property type="project" value="UniProtKB-KW"/>
</dbReference>